<reference evidence="15 16" key="1">
    <citation type="submission" date="2016-10" db="EMBL/GenBank/DDBJ databases">
        <authorList>
            <person name="de Groot N.N."/>
        </authorList>
    </citation>
    <scope>NUCLEOTIDE SEQUENCE [LARGE SCALE GENOMIC DNA]</scope>
    <source>
        <strain evidence="15 16">CGMCC 4.2026</strain>
    </source>
</reference>
<feature type="binding site" evidence="11">
    <location>
        <begin position="242"/>
        <end position="243"/>
    </location>
    <ligand>
        <name>NAD(+)</name>
        <dbReference type="ChEBI" id="CHEBI:57540"/>
    </ligand>
</feature>
<comment type="catalytic activity">
    <reaction evidence="8">
        <text>L-alanine + NAD(+) + H2O = pyruvate + NH4(+) + NADH + H(+)</text>
        <dbReference type="Rhea" id="RHEA:18405"/>
        <dbReference type="ChEBI" id="CHEBI:15361"/>
        <dbReference type="ChEBI" id="CHEBI:15377"/>
        <dbReference type="ChEBI" id="CHEBI:15378"/>
        <dbReference type="ChEBI" id="CHEBI:28938"/>
        <dbReference type="ChEBI" id="CHEBI:57540"/>
        <dbReference type="ChEBI" id="CHEBI:57945"/>
        <dbReference type="ChEBI" id="CHEBI:57972"/>
        <dbReference type="EC" id="1.4.1.1"/>
    </reaction>
</comment>
<dbReference type="GO" id="GO:0000286">
    <property type="term" value="F:alanine dehydrogenase activity"/>
    <property type="evidence" value="ECO:0007669"/>
    <property type="project" value="UniProtKB-UniRule"/>
</dbReference>
<comment type="cofactor">
    <cofactor evidence="12">
        <name>Mg(2+)</name>
        <dbReference type="ChEBI" id="CHEBI:18420"/>
    </cofactor>
    <text evidence="12">Binds 1 Mg(2+) ion per subunit.</text>
</comment>
<dbReference type="Pfam" id="PF01262">
    <property type="entry name" value="AlaDh_PNT_C"/>
    <property type="match status" value="1"/>
</dbReference>
<accession>A0A1H8M193</accession>
<dbReference type="UniPathway" id="UPA00527">
    <property type="reaction ID" value="UER00585"/>
</dbReference>
<dbReference type="Proteomes" id="UP000181951">
    <property type="component" value="Unassembled WGS sequence"/>
</dbReference>
<gene>
    <name evidence="15" type="ORF">SAMN05216267_1017125</name>
</gene>
<dbReference type="RefSeq" id="WP_176735605.1">
    <property type="nucleotide sequence ID" value="NZ_FODD01000017.1"/>
</dbReference>
<feature type="domain" description="Alanine dehydrogenase/pyridine nucleotide transhydrogenase N-terminal" evidence="14">
    <location>
        <begin position="7"/>
        <end position="140"/>
    </location>
</feature>
<dbReference type="FunFam" id="3.40.50.720:FF:000049">
    <property type="entry name" value="Alanine dehydrogenase"/>
    <property type="match status" value="1"/>
</dbReference>
<evidence type="ECO:0000256" key="4">
    <source>
        <dbReference type="ARBA" id="ARBA00023002"/>
    </source>
</evidence>
<dbReference type="PANTHER" id="PTHR42795">
    <property type="entry name" value="ALANINE DEHYDROGENASE"/>
    <property type="match status" value="1"/>
</dbReference>
<dbReference type="InterPro" id="IPR036291">
    <property type="entry name" value="NAD(P)-bd_dom_sf"/>
</dbReference>
<evidence type="ECO:0000256" key="12">
    <source>
        <dbReference type="PIRSR" id="PIRSR000183-4"/>
    </source>
</evidence>
<dbReference type="GO" id="GO:0000166">
    <property type="term" value="F:nucleotide binding"/>
    <property type="evidence" value="ECO:0007669"/>
    <property type="project" value="UniProtKB-KW"/>
</dbReference>
<evidence type="ECO:0000256" key="7">
    <source>
        <dbReference type="ARBA" id="ARBA00072341"/>
    </source>
</evidence>
<feature type="binding site" evidence="11">
    <location>
        <position position="282"/>
    </location>
    <ligand>
        <name>NAD(+)</name>
        <dbReference type="ChEBI" id="CHEBI:57540"/>
    </ligand>
</feature>
<feature type="binding site" evidence="10">
    <location>
        <position position="78"/>
    </location>
    <ligand>
        <name>substrate</name>
    </ligand>
</feature>
<evidence type="ECO:0000256" key="10">
    <source>
        <dbReference type="PIRSR" id="PIRSR000183-2"/>
    </source>
</evidence>
<keyword evidence="12" id="KW-0479">Metal-binding</keyword>
<dbReference type="EMBL" id="FODD01000017">
    <property type="protein sequence ID" value="SEO10908.1"/>
    <property type="molecule type" value="Genomic_DNA"/>
</dbReference>
<comment type="function">
    <text evidence="8">Catalyzes the reversible reductive amination of pyruvate to L-alanine.</text>
</comment>
<dbReference type="InterPro" id="IPR008142">
    <property type="entry name" value="AlaDH/PNT_CS1"/>
</dbReference>
<evidence type="ECO:0000259" key="14">
    <source>
        <dbReference type="SMART" id="SM01003"/>
    </source>
</evidence>
<dbReference type="InterPro" id="IPR007698">
    <property type="entry name" value="AlaDH/PNT_NAD(H)-bd"/>
</dbReference>
<feature type="binding site" evidence="11">
    <location>
        <begin position="301"/>
        <end position="304"/>
    </location>
    <ligand>
        <name>NAD(+)</name>
        <dbReference type="ChEBI" id="CHEBI:57540"/>
    </ligand>
</feature>
<feature type="active site" description="Proton donor/acceptor" evidence="9">
    <location>
        <position position="273"/>
    </location>
</feature>
<name>A0A1H8M193_9ACTN</name>
<dbReference type="Pfam" id="PF05222">
    <property type="entry name" value="AlaDh_PNT_N"/>
    <property type="match status" value="1"/>
</dbReference>
<feature type="domain" description="Alanine dehydrogenase/pyridine nucleotide transhydrogenase NAD(H)-binding" evidence="13">
    <location>
        <begin position="152"/>
        <end position="300"/>
    </location>
</feature>
<feature type="binding site" evidence="11">
    <location>
        <position position="223"/>
    </location>
    <ligand>
        <name>NAD(+)</name>
        <dbReference type="ChEBI" id="CHEBI:57540"/>
    </ligand>
</feature>
<feature type="binding site" evidence="10">
    <location>
        <position position="18"/>
    </location>
    <ligand>
        <name>substrate</name>
    </ligand>
</feature>
<dbReference type="SMART" id="SM01002">
    <property type="entry name" value="AlaDh_PNT_C"/>
    <property type="match status" value="1"/>
</dbReference>
<feature type="binding site" evidence="12">
    <location>
        <position position="326"/>
    </location>
    <ligand>
        <name>Mg(2+)</name>
        <dbReference type="ChEBI" id="CHEBI:18420"/>
    </ligand>
</feature>
<keyword evidence="4 8" id="KW-0560">Oxidoreductase</keyword>
<evidence type="ECO:0000256" key="2">
    <source>
        <dbReference type="ARBA" id="ARBA00005689"/>
    </source>
</evidence>
<dbReference type="GO" id="GO:0005886">
    <property type="term" value="C:plasma membrane"/>
    <property type="evidence" value="ECO:0007669"/>
    <property type="project" value="TreeGrafter"/>
</dbReference>
<proteinExistence type="inferred from homology"/>
<keyword evidence="11" id="KW-0547">Nucleotide-binding</keyword>
<comment type="similarity">
    <text evidence="2 8">Belongs to the AlaDH/PNT family.</text>
</comment>
<dbReference type="SMART" id="SM01003">
    <property type="entry name" value="AlaDh_PNT_N"/>
    <property type="match status" value="1"/>
</dbReference>
<evidence type="ECO:0000256" key="9">
    <source>
        <dbReference type="PIRSR" id="PIRSR000183-1"/>
    </source>
</evidence>
<comment type="pathway">
    <text evidence="1 8">Amino-acid degradation; L-alanine degradation via dehydrogenase pathway; NH(3) and pyruvate from L-alanine: step 1/1.</text>
</comment>
<feature type="binding site" evidence="11">
    <location>
        <begin position="270"/>
        <end position="273"/>
    </location>
    <ligand>
        <name>NAD(+)</name>
        <dbReference type="ChEBI" id="CHEBI:57540"/>
    </ligand>
</feature>
<dbReference type="GO" id="GO:0046872">
    <property type="term" value="F:metal ion binding"/>
    <property type="evidence" value="ECO:0007669"/>
    <property type="project" value="UniProtKB-KW"/>
</dbReference>
<dbReference type="InterPro" id="IPR007886">
    <property type="entry name" value="AlaDH/PNT_N"/>
</dbReference>
<keyword evidence="5 8" id="KW-0520">NAD</keyword>
<dbReference type="AlphaFoldDB" id="A0A1H8M193"/>
<dbReference type="GO" id="GO:0042853">
    <property type="term" value="P:L-alanine catabolic process"/>
    <property type="evidence" value="ECO:0007669"/>
    <property type="project" value="UniProtKB-UniPathway"/>
</dbReference>
<evidence type="ECO:0000313" key="16">
    <source>
        <dbReference type="Proteomes" id="UP000181951"/>
    </source>
</evidence>
<dbReference type="PANTHER" id="PTHR42795:SF1">
    <property type="entry name" value="ALANINE DEHYDROGENASE"/>
    <property type="match status" value="1"/>
</dbReference>
<dbReference type="EC" id="1.4.1.1" evidence="3 8"/>
<feature type="binding site" evidence="11">
    <location>
        <position position="201"/>
    </location>
    <ligand>
        <name>NAD(+)</name>
        <dbReference type="ChEBI" id="CHEBI:57540"/>
    </ligand>
</feature>
<dbReference type="SUPFAM" id="SSF52283">
    <property type="entry name" value="Formate/glycerate dehydrogenase catalytic domain-like"/>
    <property type="match status" value="1"/>
</dbReference>
<feature type="binding site" evidence="11">
    <location>
        <position position="137"/>
    </location>
    <ligand>
        <name>NAD(+)</name>
        <dbReference type="ChEBI" id="CHEBI:57540"/>
    </ligand>
</feature>
<evidence type="ECO:0000256" key="1">
    <source>
        <dbReference type="ARBA" id="ARBA00005206"/>
    </source>
</evidence>
<dbReference type="NCBIfam" id="TIGR00518">
    <property type="entry name" value="alaDH"/>
    <property type="match status" value="1"/>
</dbReference>
<evidence type="ECO:0000256" key="6">
    <source>
        <dbReference type="ARBA" id="ARBA00065528"/>
    </source>
</evidence>
<evidence type="ECO:0000313" key="15">
    <source>
        <dbReference type="EMBL" id="SEO10908.1"/>
    </source>
</evidence>
<dbReference type="PROSITE" id="PS00836">
    <property type="entry name" value="ALADH_PNT_1"/>
    <property type="match status" value="1"/>
</dbReference>
<keyword evidence="16" id="KW-1185">Reference proteome</keyword>
<dbReference type="STRING" id="310780.SAMN05216267_1017125"/>
<dbReference type="CDD" id="cd05305">
    <property type="entry name" value="L-AlaDH"/>
    <property type="match status" value="1"/>
</dbReference>
<evidence type="ECO:0000259" key="13">
    <source>
        <dbReference type="SMART" id="SM01002"/>
    </source>
</evidence>
<dbReference type="SUPFAM" id="SSF51735">
    <property type="entry name" value="NAD(P)-binding Rossmann-fold domains"/>
    <property type="match status" value="1"/>
</dbReference>
<dbReference type="InterPro" id="IPR008141">
    <property type="entry name" value="Ala_DH"/>
</dbReference>
<evidence type="ECO:0000256" key="3">
    <source>
        <dbReference type="ARBA" id="ARBA00012897"/>
    </source>
</evidence>
<protein>
    <recommendedName>
        <fullName evidence="7 8">Alanine dehydrogenase</fullName>
        <ecNumber evidence="3 8">1.4.1.1</ecNumber>
    </recommendedName>
</protein>
<feature type="active site" description="Proton donor/acceptor" evidence="9">
    <location>
        <position position="99"/>
    </location>
</feature>
<organism evidence="15 16">
    <name type="scientific">Actinacidiphila rubida</name>
    <dbReference type="NCBI Taxonomy" id="310780"/>
    <lineage>
        <taxon>Bacteria</taxon>
        <taxon>Bacillati</taxon>
        <taxon>Actinomycetota</taxon>
        <taxon>Actinomycetes</taxon>
        <taxon>Kitasatosporales</taxon>
        <taxon>Streptomycetaceae</taxon>
        <taxon>Actinacidiphila</taxon>
    </lineage>
</organism>
<comment type="subunit">
    <text evidence="6">Homohexamer. Trimer of dimers.</text>
</comment>
<feature type="binding site" evidence="11">
    <location>
        <position position="206"/>
    </location>
    <ligand>
        <name>NAD(+)</name>
        <dbReference type="ChEBI" id="CHEBI:57540"/>
    </ligand>
</feature>
<dbReference type="PIRSF" id="PIRSF000183">
    <property type="entry name" value="Alanine_dh"/>
    <property type="match status" value="1"/>
</dbReference>
<dbReference type="Gene3D" id="3.40.50.720">
    <property type="entry name" value="NAD(P)-binding Rossmann-like Domain"/>
    <property type="match status" value="2"/>
</dbReference>
<evidence type="ECO:0000256" key="11">
    <source>
        <dbReference type="PIRSR" id="PIRSR000183-3"/>
    </source>
</evidence>
<keyword evidence="12" id="KW-0460">Magnesium</keyword>
<sequence>MIDVKVGIPREVKNNEFRVAITPAGVHELVRNGHQVVVEQGAGNGSSIPDEEYVAAGARILPTADEVWGEADLLLKVKEPIAEEYHRLRKDQTLFTYLHLAASRECTDALLESGTTAIAYETVETPNRQLPLLAPMSEVAGRLAPQVGAYHLMRSAGGRGVLPGGVPGVLAGTAVVIGAGVSGWHAATIALGLGFHVTLLDKDLNKLREADKVFGNRVQTMASNTFALEQAVLGADLVIGAVLIPGAKAPKLVTNEMVSRMKPGAVLVDIAIDQGGCFEDSRPTTHAEPTFTVHDSVFYCVANMPGAVPNTSTYALTNATLPYIVELANRGWRDALRRDAALALGLNTHEGQVVYGPVAEAHGLPVTDLHTLLG</sequence>
<evidence type="ECO:0000256" key="8">
    <source>
        <dbReference type="PIRNR" id="PIRNR000183"/>
    </source>
</evidence>
<evidence type="ECO:0000256" key="5">
    <source>
        <dbReference type="ARBA" id="ARBA00023027"/>
    </source>
</evidence>